<protein>
    <submittedName>
        <fullName evidence="5">LysM peptidoglycan-binding domain-containing protein</fullName>
    </submittedName>
</protein>
<reference evidence="6" key="1">
    <citation type="submission" date="2019-02" db="EMBL/GenBank/DDBJ databases">
        <title>Isolation and identification of novel species under the genus Muribaculum.</title>
        <authorList>
            <person name="Miyake S."/>
            <person name="Ding Y."/>
            <person name="Low A."/>
            <person name="Soh M."/>
            <person name="Seedorf H."/>
        </authorList>
    </citation>
    <scope>NUCLEOTIDE SEQUENCE [LARGE SCALE GENOMIC DNA]</scope>
    <source>
        <strain evidence="6">H5</strain>
    </source>
</reference>
<dbReference type="GO" id="GO:0000270">
    <property type="term" value="P:peptidoglycan metabolic process"/>
    <property type="evidence" value="ECO:0007669"/>
    <property type="project" value="InterPro"/>
</dbReference>
<dbReference type="SUPFAM" id="SSF54106">
    <property type="entry name" value="LysM domain"/>
    <property type="match status" value="2"/>
</dbReference>
<feature type="chain" id="PRO_5020669407" evidence="3">
    <location>
        <begin position="23"/>
        <end position="596"/>
    </location>
</feature>
<feature type="region of interest" description="Disordered" evidence="2">
    <location>
        <begin position="574"/>
        <end position="596"/>
    </location>
</feature>
<gene>
    <name evidence="5" type="ORF">E7747_08430</name>
</gene>
<evidence type="ECO:0000256" key="2">
    <source>
        <dbReference type="SAM" id="MobiDB-lite"/>
    </source>
</evidence>
<dbReference type="InterPro" id="IPR023346">
    <property type="entry name" value="Lysozyme-like_dom_sf"/>
</dbReference>
<dbReference type="GO" id="GO:0016020">
    <property type="term" value="C:membrane"/>
    <property type="evidence" value="ECO:0007669"/>
    <property type="project" value="InterPro"/>
</dbReference>
<evidence type="ECO:0000313" key="6">
    <source>
        <dbReference type="Proteomes" id="UP000297149"/>
    </source>
</evidence>
<feature type="domain" description="LysM" evidence="4">
    <location>
        <begin position="405"/>
        <end position="448"/>
    </location>
</feature>
<dbReference type="Pfam" id="PF01464">
    <property type="entry name" value="SLT"/>
    <property type="match status" value="1"/>
</dbReference>
<comment type="similarity">
    <text evidence="1">Belongs to the transglycosylase Slt family.</text>
</comment>
<dbReference type="RefSeq" id="WP_136415370.1">
    <property type="nucleotide sequence ID" value="NZ_CP039396.1"/>
</dbReference>
<dbReference type="Proteomes" id="UP000297149">
    <property type="component" value="Chromosome"/>
</dbReference>
<sequence>MKKSILATLLALGLSASMTLSARSILDIKQSITDDNIIAPESFETQTRLLEENFYIKNYVVPGMDLGEPQPASPAEYEERLKVLPTVIEMPYNSLVGNFINMYLTKKRTLVADMLALHSYYGPIFVEELIKEGMPTELQYLPVIESAINPNAISRAGAAGLWQFMPATAKGLGMEVNSLVDERRDARLSSRNAARYLKQLYDIYNDWSLAIAAYNCGPGNVNKAMRRAGEGKKDFWEIYEFLPAETRGYVPVFIAANYVMNYYGKHGITPTIIKRHLTTDTVTVDKYIHFNQIAAVLNIPVDEIRMLNPQFLKDVIPGDYRPYTLTLPTQQCLSYVMSEKRIADYDSELYARRSHVEPGAQPADPVLPESDHGAANLASASRQSVNAETNNELAHTGLVEQMTVRTHVVGRGESIRDIARKYGVSATDIKRWNHLRRGKVREGDSLRIETFERMNPENIKVVAAAEVAQVTPQELREAGATELVVAVAKASGQSSASTPSTSGQDAAASPASAEPATPAKTPAKTTAAPKKAAPATTVYRVRKGDNLGKIAARYGTTVAAIQAANGMGSKTALQIGQKLKIPPKKAKKSTSRRRRR</sequence>
<proteinExistence type="inferred from homology"/>
<name>A0A4P7W2X5_9BACT</name>
<dbReference type="KEGG" id="ddb:E7747_08430"/>
<dbReference type="PANTHER" id="PTHR33734:SF22">
    <property type="entry name" value="MEMBRANE-BOUND LYTIC MUREIN TRANSGLYCOSYLASE D"/>
    <property type="match status" value="1"/>
</dbReference>
<dbReference type="PANTHER" id="PTHR33734">
    <property type="entry name" value="LYSM DOMAIN-CONTAINING GPI-ANCHORED PROTEIN 2"/>
    <property type="match status" value="1"/>
</dbReference>
<accession>A0A4P7W2X5</accession>
<organism evidence="5 6">
    <name type="scientific">Duncaniella dubosii</name>
    <dbReference type="NCBI Taxonomy" id="2518971"/>
    <lineage>
        <taxon>Bacteria</taxon>
        <taxon>Pseudomonadati</taxon>
        <taxon>Bacteroidota</taxon>
        <taxon>Bacteroidia</taxon>
        <taxon>Bacteroidales</taxon>
        <taxon>Muribaculaceae</taxon>
        <taxon>Duncaniella</taxon>
    </lineage>
</organism>
<dbReference type="InterPro" id="IPR008258">
    <property type="entry name" value="Transglycosylase_SLT_dom_1"/>
</dbReference>
<evidence type="ECO:0000256" key="3">
    <source>
        <dbReference type="SAM" id="SignalP"/>
    </source>
</evidence>
<dbReference type="PROSITE" id="PS51782">
    <property type="entry name" value="LYSM"/>
    <property type="match status" value="2"/>
</dbReference>
<feature type="domain" description="LysM" evidence="4">
    <location>
        <begin position="537"/>
        <end position="581"/>
    </location>
</feature>
<dbReference type="Gene3D" id="1.10.530.10">
    <property type="match status" value="1"/>
</dbReference>
<dbReference type="InterPro" id="IPR036779">
    <property type="entry name" value="LysM_dom_sf"/>
</dbReference>
<feature type="region of interest" description="Disordered" evidence="2">
    <location>
        <begin position="492"/>
        <end position="531"/>
    </location>
</feature>
<dbReference type="InterPro" id="IPR000189">
    <property type="entry name" value="Transglyc_AS"/>
</dbReference>
<feature type="signal peptide" evidence="3">
    <location>
        <begin position="1"/>
        <end position="22"/>
    </location>
</feature>
<dbReference type="SUPFAM" id="SSF53955">
    <property type="entry name" value="Lysozyme-like"/>
    <property type="match status" value="1"/>
</dbReference>
<dbReference type="PROSITE" id="PS00922">
    <property type="entry name" value="TRANSGLYCOSYLASE"/>
    <property type="match status" value="1"/>
</dbReference>
<dbReference type="CDD" id="cd16894">
    <property type="entry name" value="MltD-like"/>
    <property type="match status" value="1"/>
</dbReference>
<feature type="compositionally biased region" description="Basic residues" evidence="2">
    <location>
        <begin position="581"/>
        <end position="596"/>
    </location>
</feature>
<dbReference type="GO" id="GO:0008932">
    <property type="term" value="F:lytic endotransglycosylase activity"/>
    <property type="evidence" value="ECO:0007669"/>
    <property type="project" value="TreeGrafter"/>
</dbReference>
<dbReference type="AlphaFoldDB" id="A0A4P7W2X5"/>
<evidence type="ECO:0000313" key="5">
    <source>
        <dbReference type="EMBL" id="QCD42304.1"/>
    </source>
</evidence>
<dbReference type="InterPro" id="IPR018392">
    <property type="entry name" value="LysM"/>
</dbReference>
<dbReference type="Pfam" id="PF01476">
    <property type="entry name" value="LysM"/>
    <property type="match status" value="2"/>
</dbReference>
<dbReference type="Gene3D" id="3.10.350.10">
    <property type="entry name" value="LysM domain"/>
    <property type="match status" value="2"/>
</dbReference>
<evidence type="ECO:0000259" key="4">
    <source>
        <dbReference type="PROSITE" id="PS51782"/>
    </source>
</evidence>
<dbReference type="SMART" id="SM00257">
    <property type="entry name" value="LysM"/>
    <property type="match status" value="2"/>
</dbReference>
<dbReference type="EMBL" id="CP039396">
    <property type="protein sequence ID" value="QCD42304.1"/>
    <property type="molecule type" value="Genomic_DNA"/>
</dbReference>
<keyword evidence="6" id="KW-1185">Reference proteome</keyword>
<keyword evidence="3" id="KW-0732">Signal</keyword>
<evidence type="ECO:0000256" key="1">
    <source>
        <dbReference type="ARBA" id="ARBA00007734"/>
    </source>
</evidence>
<dbReference type="CDD" id="cd00118">
    <property type="entry name" value="LysM"/>
    <property type="match status" value="2"/>
</dbReference>